<accession>A0A7V3YMZ2</accession>
<proteinExistence type="predicted"/>
<evidence type="ECO:0000259" key="1">
    <source>
        <dbReference type="Pfam" id="PF00149"/>
    </source>
</evidence>
<protein>
    <recommendedName>
        <fullName evidence="1">Calcineurin-like phosphoesterase domain-containing protein</fullName>
    </recommendedName>
</protein>
<dbReference type="Pfam" id="PF00149">
    <property type="entry name" value="Metallophos"/>
    <property type="match status" value="1"/>
</dbReference>
<dbReference type="AlphaFoldDB" id="A0A7V3YMZ2"/>
<dbReference type="GO" id="GO:0016787">
    <property type="term" value="F:hydrolase activity"/>
    <property type="evidence" value="ECO:0007669"/>
    <property type="project" value="InterPro"/>
</dbReference>
<feature type="domain" description="Calcineurin-like phosphoesterase" evidence="1">
    <location>
        <begin position="24"/>
        <end position="173"/>
    </location>
</feature>
<organism evidence="2">
    <name type="scientific">Candidatus Caldatribacterium californiense</name>
    <dbReference type="NCBI Taxonomy" id="1454726"/>
    <lineage>
        <taxon>Bacteria</taxon>
        <taxon>Pseudomonadati</taxon>
        <taxon>Atribacterota</taxon>
        <taxon>Atribacteria</taxon>
        <taxon>Atribacterales</taxon>
        <taxon>Candidatus Caldatribacteriaceae</taxon>
        <taxon>Candidatus Caldatribacterium</taxon>
    </lineage>
</organism>
<dbReference type="InterPro" id="IPR004843">
    <property type="entry name" value="Calcineurin-like_PHP"/>
</dbReference>
<dbReference type="SUPFAM" id="SSF56300">
    <property type="entry name" value="Metallo-dependent phosphatases"/>
    <property type="match status" value="1"/>
</dbReference>
<dbReference type="InterPro" id="IPR029052">
    <property type="entry name" value="Metallo-depent_PP-like"/>
</dbReference>
<reference evidence="2" key="1">
    <citation type="journal article" date="2020" name="mSystems">
        <title>Genome- and Community-Level Interaction Insights into Carbon Utilization and Element Cycling Functions of Hydrothermarchaeota in Hydrothermal Sediment.</title>
        <authorList>
            <person name="Zhou Z."/>
            <person name="Liu Y."/>
            <person name="Xu W."/>
            <person name="Pan J."/>
            <person name="Luo Z.H."/>
            <person name="Li M."/>
        </authorList>
    </citation>
    <scope>NUCLEOTIDE SEQUENCE [LARGE SCALE GENOMIC DNA]</scope>
    <source>
        <strain evidence="2">SpSt-716</strain>
    </source>
</reference>
<comment type="caution">
    <text evidence="2">The sequence shown here is derived from an EMBL/GenBank/DDBJ whole genome shotgun (WGS) entry which is preliminary data.</text>
</comment>
<dbReference type="Gene3D" id="3.60.21.10">
    <property type="match status" value="1"/>
</dbReference>
<gene>
    <name evidence="2" type="ORF">ENU96_08280</name>
</gene>
<dbReference type="EMBL" id="DTEN01000332">
    <property type="protein sequence ID" value="HGI75657.1"/>
    <property type="molecule type" value="Genomic_DNA"/>
</dbReference>
<evidence type="ECO:0000313" key="2">
    <source>
        <dbReference type="EMBL" id="HGI75657.1"/>
    </source>
</evidence>
<name>A0A7V3YMZ2_9BACT</name>
<sequence length="205" mass="23834">MKILALSDRVDPRIYSSFCKERFGDVDCIISCGDLPEYYLDFVVSTLNVPLFFVHGNHDAPREQESLAGGTNLDERVICYRNVRIAGLEGCYWYNGNPHQYTEREMYWKYLRLLPRLLFARLKHGRYLDILVTHAPPKGVHEGQDPPHRGFATFTHILKKYRPQYHLHGHVHLYGSAQDVTTRFLDTFVVNCYGYQVIEIVPEKG</sequence>